<dbReference type="Pfam" id="PF00560">
    <property type="entry name" value="LRR_1"/>
    <property type="match status" value="7"/>
</dbReference>
<evidence type="ECO:0000256" key="9">
    <source>
        <dbReference type="ARBA" id="ARBA00023136"/>
    </source>
</evidence>
<dbReference type="PRINTS" id="PR00019">
    <property type="entry name" value="LEURICHRPT"/>
</dbReference>
<dbReference type="GO" id="GO:0051707">
    <property type="term" value="P:response to other organism"/>
    <property type="evidence" value="ECO:0007669"/>
    <property type="project" value="UniProtKB-ARBA"/>
</dbReference>
<evidence type="ECO:0000256" key="5">
    <source>
        <dbReference type="ARBA" id="ARBA00022692"/>
    </source>
</evidence>
<dbReference type="PANTHER" id="PTHR48063:SF101">
    <property type="entry name" value="LRR RECEPTOR-LIKE SERINE_THREONINE-PROTEIN KINASE FLS2"/>
    <property type="match status" value="1"/>
</dbReference>
<keyword evidence="7" id="KW-0677">Repeat</keyword>
<dbReference type="PANTHER" id="PTHR48063">
    <property type="entry name" value="LRR RECEPTOR-LIKE KINASE"/>
    <property type="match status" value="1"/>
</dbReference>
<keyword evidence="6" id="KW-0732">Signal</keyword>
<dbReference type="Pfam" id="PF13855">
    <property type="entry name" value="LRR_8"/>
    <property type="match status" value="2"/>
</dbReference>
<evidence type="ECO:0000259" key="12">
    <source>
        <dbReference type="Pfam" id="PF08263"/>
    </source>
</evidence>
<sequence length="959" mass="106669">MMLPTLATFEIKCNDREREALLKFKEDIGDVKGVLSSWESDQDCCKWREIRCDNETNHVTALDFRGLITGKISSSLQQHLNHLDLIETVFPIDRPRFEGIISSSLLELQHLNYLDLGNIDLHVTKFPEFIGHLSRLKYLDLSGNDIEGAIPHQLGNLSELQHLHLSGSYSTNLDWLYTLHSLEYLDLSSVNLSQVTNWLQALTKVLSLRELHLRSCDLPEILSSSHPTMNFSSLAILDLSSNSLSPHSIYSWMFNLSGSISYVDLSSNSLQGSIPDAFRNMASLSYLSMNMASLSYLSLSNNQIEGGIPRFFGNLSLETLNLAGNKLDGEFPHFPEVMKNLSERRLKHLGISENRLNGSLPDSITMFSSLIELKLSGNKINGLLPEHFGNLFNLNVLDLSNNQLCGTLPKSIGRLSKLEILNLASNHLEGIISEVNLFNLSMLRELDLSFNSFQFKISSGFVPPFQLESILLANCKQGPQFPEWLRTQHNFSYIDLSGAEISDTIPAWFWDLSSTTLVLLNFSYNQIYGVLPDLTSKFSGRPSVLDLSSNNLEGTLPPLPPSIFTLNLFENRFSGSLESLCNSGALFSLDISDNLLSGKFPDCFQHKGSIFIILNLANNNLSGSIFPVGPECRLESLNLRNNSFGGEFPQSFRSCRDLQVIDLGENKLSGSIPAWIGGNWPSLVILSLRSNELYGEVPSSICHMKQLQILDLSLNKINGTIPKCFNNLTAMAQERSLITTITLSYPSFLFGRGFHVESAFIMWKRVESEYKNILGLVKFIDLSSNHLTGGIPNEITSLVGLFGLNLSTNFINGFIPPQIGGLHLLNFLDLSRNNLSGGIPISFSQLTHLGVLDLSYNNLSGRIPSSTQLQTFNVSVYTGNSGLCGKPVTDTCPGDEVITRTPEKTGDHDEEDTFITSGFYISLGLGFVFGFLGICGSLLLNKSWRHKIFKVDSVHHWLY</sequence>
<dbReference type="GO" id="GO:0005886">
    <property type="term" value="C:plasma membrane"/>
    <property type="evidence" value="ECO:0007669"/>
    <property type="project" value="UniProtKB-SubCell"/>
</dbReference>
<dbReference type="InterPro" id="IPR046956">
    <property type="entry name" value="RLP23-like"/>
</dbReference>
<dbReference type="Pfam" id="PF23598">
    <property type="entry name" value="LRR_14"/>
    <property type="match status" value="1"/>
</dbReference>
<reference evidence="14" key="1">
    <citation type="submission" date="2019-10" db="EMBL/GenBank/DDBJ databases">
        <authorList>
            <person name="Zhang R."/>
            <person name="Pan Y."/>
            <person name="Wang J."/>
            <person name="Ma R."/>
            <person name="Yu S."/>
        </authorList>
    </citation>
    <scope>NUCLEOTIDE SEQUENCE</scope>
    <source>
        <strain evidence="14">LA-IB0</strain>
        <tissue evidence="14">Leaf</tissue>
    </source>
</reference>
<dbReference type="FunFam" id="3.80.10.10:FF:000095">
    <property type="entry name" value="LRR receptor-like serine/threonine-protein kinase GSO1"/>
    <property type="match status" value="1"/>
</dbReference>
<dbReference type="InterPro" id="IPR013210">
    <property type="entry name" value="LRR_N_plant-typ"/>
</dbReference>
<gene>
    <name evidence="14" type="ORF">BUALT_BualtUnG0028800</name>
</gene>
<evidence type="ECO:0008006" key="16">
    <source>
        <dbReference type="Google" id="ProtNLM"/>
    </source>
</evidence>
<keyword evidence="15" id="KW-1185">Reference proteome</keyword>
<organism evidence="14 15">
    <name type="scientific">Buddleja alternifolia</name>
    <dbReference type="NCBI Taxonomy" id="168488"/>
    <lineage>
        <taxon>Eukaryota</taxon>
        <taxon>Viridiplantae</taxon>
        <taxon>Streptophyta</taxon>
        <taxon>Embryophyta</taxon>
        <taxon>Tracheophyta</taxon>
        <taxon>Spermatophyta</taxon>
        <taxon>Magnoliopsida</taxon>
        <taxon>eudicotyledons</taxon>
        <taxon>Gunneridae</taxon>
        <taxon>Pentapetalae</taxon>
        <taxon>asterids</taxon>
        <taxon>lamiids</taxon>
        <taxon>Lamiales</taxon>
        <taxon>Scrophulariaceae</taxon>
        <taxon>Buddlejeae</taxon>
        <taxon>Buddleja</taxon>
    </lineage>
</organism>
<evidence type="ECO:0000256" key="6">
    <source>
        <dbReference type="ARBA" id="ARBA00022729"/>
    </source>
</evidence>
<comment type="similarity">
    <text evidence="2">Belongs to the RLP family.</text>
</comment>
<proteinExistence type="inferred from homology"/>
<comment type="caution">
    <text evidence="14">The sequence shown here is derived from an EMBL/GenBank/DDBJ whole genome shotgun (WGS) entry which is preliminary data.</text>
</comment>
<evidence type="ECO:0000256" key="8">
    <source>
        <dbReference type="ARBA" id="ARBA00022989"/>
    </source>
</evidence>
<evidence type="ECO:0000256" key="10">
    <source>
        <dbReference type="ARBA" id="ARBA00023180"/>
    </source>
</evidence>
<evidence type="ECO:0000313" key="15">
    <source>
        <dbReference type="Proteomes" id="UP000826271"/>
    </source>
</evidence>
<keyword evidence="5 11" id="KW-0812">Transmembrane</keyword>
<evidence type="ECO:0000256" key="1">
    <source>
        <dbReference type="ARBA" id="ARBA00004251"/>
    </source>
</evidence>
<evidence type="ECO:0000313" key="14">
    <source>
        <dbReference type="EMBL" id="KAG8362868.1"/>
    </source>
</evidence>
<feature type="transmembrane region" description="Helical" evidence="11">
    <location>
        <begin position="919"/>
        <end position="940"/>
    </location>
</feature>
<keyword evidence="8 11" id="KW-1133">Transmembrane helix</keyword>
<dbReference type="GO" id="GO:0006952">
    <property type="term" value="P:defense response"/>
    <property type="evidence" value="ECO:0007669"/>
    <property type="project" value="UniProtKB-ARBA"/>
</dbReference>
<dbReference type="InterPro" id="IPR001611">
    <property type="entry name" value="Leu-rich_rpt"/>
</dbReference>
<keyword evidence="4" id="KW-0433">Leucine-rich repeat</keyword>
<dbReference type="EMBL" id="WHWC01000227">
    <property type="protein sequence ID" value="KAG8362868.1"/>
    <property type="molecule type" value="Genomic_DNA"/>
</dbReference>
<dbReference type="InterPro" id="IPR055414">
    <property type="entry name" value="LRR_R13L4/SHOC2-like"/>
</dbReference>
<accession>A0AAV6W0W8</accession>
<keyword evidence="3" id="KW-1003">Cell membrane</keyword>
<dbReference type="SMART" id="SM00369">
    <property type="entry name" value="LRR_TYP"/>
    <property type="match status" value="9"/>
</dbReference>
<dbReference type="InterPro" id="IPR032675">
    <property type="entry name" value="LRR_dom_sf"/>
</dbReference>
<feature type="domain" description="Disease resistance R13L4/SHOC-2-like LRR" evidence="13">
    <location>
        <begin position="103"/>
        <end position="292"/>
    </location>
</feature>
<dbReference type="Gene3D" id="3.80.10.10">
    <property type="entry name" value="Ribonuclease Inhibitor"/>
    <property type="match status" value="6"/>
</dbReference>
<dbReference type="SMART" id="SM00365">
    <property type="entry name" value="LRR_SD22"/>
    <property type="match status" value="4"/>
</dbReference>
<dbReference type="Proteomes" id="UP000826271">
    <property type="component" value="Unassembled WGS sequence"/>
</dbReference>
<dbReference type="SUPFAM" id="SSF52047">
    <property type="entry name" value="RNI-like"/>
    <property type="match status" value="1"/>
</dbReference>
<dbReference type="Pfam" id="PF08263">
    <property type="entry name" value="LRRNT_2"/>
    <property type="match status" value="1"/>
</dbReference>
<protein>
    <recommendedName>
        <fullName evidence="16">Leucine-rich repeat-containing N-terminal plant-type domain-containing protein</fullName>
    </recommendedName>
</protein>
<dbReference type="PROSITE" id="PS51450">
    <property type="entry name" value="LRR"/>
    <property type="match status" value="2"/>
</dbReference>
<evidence type="ECO:0000256" key="2">
    <source>
        <dbReference type="ARBA" id="ARBA00009592"/>
    </source>
</evidence>
<keyword evidence="9 11" id="KW-0472">Membrane</keyword>
<evidence type="ECO:0000256" key="4">
    <source>
        <dbReference type="ARBA" id="ARBA00022614"/>
    </source>
</evidence>
<dbReference type="SUPFAM" id="SSF52058">
    <property type="entry name" value="L domain-like"/>
    <property type="match status" value="2"/>
</dbReference>
<dbReference type="FunFam" id="3.80.10.10:FF:000041">
    <property type="entry name" value="LRR receptor-like serine/threonine-protein kinase ERECTA"/>
    <property type="match status" value="1"/>
</dbReference>
<evidence type="ECO:0000256" key="11">
    <source>
        <dbReference type="SAM" id="Phobius"/>
    </source>
</evidence>
<feature type="domain" description="Leucine-rich repeat-containing N-terminal plant-type" evidence="12">
    <location>
        <begin position="15"/>
        <end position="53"/>
    </location>
</feature>
<name>A0AAV6W0W8_9LAMI</name>
<evidence type="ECO:0000256" key="3">
    <source>
        <dbReference type="ARBA" id="ARBA00022475"/>
    </source>
</evidence>
<dbReference type="InterPro" id="IPR003591">
    <property type="entry name" value="Leu-rich_rpt_typical-subtyp"/>
</dbReference>
<dbReference type="AlphaFoldDB" id="A0AAV6W0W8"/>
<comment type="subcellular location">
    <subcellularLocation>
        <location evidence="1">Cell membrane</location>
        <topology evidence="1">Single-pass type I membrane protein</topology>
    </subcellularLocation>
</comment>
<evidence type="ECO:0000256" key="7">
    <source>
        <dbReference type="ARBA" id="ARBA00022737"/>
    </source>
</evidence>
<keyword evidence="10" id="KW-0325">Glycoprotein</keyword>
<dbReference type="FunFam" id="3.80.10.10:FF:000111">
    <property type="entry name" value="LRR receptor-like serine/threonine-protein kinase ERECTA"/>
    <property type="match status" value="1"/>
</dbReference>
<evidence type="ECO:0000259" key="13">
    <source>
        <dbReference type="Pfam" id="PF23598"/>
    </source>
</evidence>